<dbReference type="GO" id="GO:0016874">
    <property type="term" value="F:ligase activity"/>
    <property type="evidence" value="ECO:0007669"/>
    <property type="project" value="UniProtKB-KW"/>
</dbReference>
<dbReference type="EMBL" id="JAHWGI010000302">
    <property type="protein sequence ID" value="KAK3912778.1"/>
    <property type="molecule type" value="Genomic_DNA"/>
</dbReference>
<organism evidence="1 2">
    <name type="scientific">Frankliniella fusca</name>
    <dbReference type="NCBI Taxonomy" id="407009"/>
    <lineage>
        <taxon>Eukaryota</taxon>
        <taxon>Metazoa</taxon>
        <taxon>Ecdysozoa</taxon>
        <taxon>Arthropoda</taxon>
        <taxon>Hexapoda</taxon>
        <taxon>Insecta</taxon>
        <taxon>Pterygota</taxon>
        <taxon>Neoptera</taxon>
        <taxon>Paraneoptera</taxon>
        <taxon>Thysanoptera</taxon>
        <taxon>Terebrantia</taxon>
        <taxon>Thripoidea</taxon>
        <taxon>Thripidae</taxon>
        <taxon>Frankliniella</taxon>
    </lineage>
</organism>
<evidence type="ECO:0000313" key="1">
    <source>
        <dbReference type="EMBL" id="KAK3912778.1"/>
    </source>
</evidence>
<keyword evidence="2" id="KW-1185">Reference proteome</keyword>
<name>A0AAE1H1G4_9NEOP</name>
<dbReference type="AlphaFoldDB" id="A0AAE1H1G4"/>
<dbReference type="Proteomes" id="UP001219518">
    <property type="component" value="Unassembled WGS sequence"/>
</dbReference>
<gene>
    <name evidence="1" type="ORF">KUF71_004728</name>
</gene>
<accession>A0AAE1H1G4</accession>
<reference evidence="1" key="2">
    <citation type="journal article" date="2023" name="BMC Genomics">
        <title>Pest status, molecular evolution, and epigenetic factors derived from the genome assembly of Frankliniella fusca, a thysanopteran phytovirus vector.</title>
        <authorList>
            <person name="Catto M.A."/>
            <person name="Labadie P.E."/>
            <person name="Jacobson A.L."/>
            <person name="Kennedy G.G."/>
            <person name="Srinivasan R."/>
            <person name="Hunt B.G."/>
        </authorList>
    </citation>
    <scope>NUCLEOTIDE SEQUENCE</scope>
    <source>
        <strain evidence="1">PL_HMW_Pooled</strain>
    </source>
</reference>
<sequence>MELSFMRVTYSLDPPLRRFLGTTLMSDLLKEDDAVMADKGFPIGDILPPGVSLSLPPFQETPQFTRGQIFETLQIERSPVHVERAILKIEYFHV</sequence>
<dbReference type="PANTHER" id="PTHR23080">
    <property type="entry name" value="THAP DOMAIN PROTEIN"/>
    <property type="match status" value="1"/>
</dbReference>
<protein>
    <submittedName>
        <fullName evidence="1">Biotin--protein ligase</fullName>
    </submittedName>
</protein>
<proteinExistence type="predicted"/>
<reference evidence="1" key="1">
    <citation type="submission" date="2021-07" db="EMBL/GenBank/DDBJ databases">
        <authorList>
            <person name="Catto M.A."/>
            <person name="Jacobson A."/>
            <person name="Kennedy G."/>
            <person name="Labadie P."/>
            <person name="Hunt B.G."/>
            <person name="Srinivasan R."/>
        </authorList>
    </citation>
    <scope>NUCLEOTIDE SEQUENCE</scope>
    <source>
        <strain evidence="1">PL_HMW_Pooled</strain>
        <tissue evidence="1">Head</tissue>
    </source>
</reference>
<keyword evidence="1" id="KW-0436">Ligase</keyword>
<dbReference type="PANTHER" id="PTHR23080:SF133">
    <property type="entry name" value="SI:CH211-262I1.5-RELATED"/>
    <property type="match status" value="1"/>
</dbReference>
<evidence type="ECO:0000313" key="2">
    <source>
        <dbReference type="Proteomes" id="UP001219518"/>
    </source>
</evidence>
<comment type="caution">
    <text evidence="1">The sequence shown here is derived from an EMBL/GenBank/DDBJ whole genome shotgun (WGS) entry which is preliminary data.</text>
</comment>